<sequence length="132" mass="14325">YHFGNGGNTATFDLFDSESGQDLTLSPQTFTSSTEAFINDNSDSLGVPGDTDTVGSTEDAKGVADSSKLAVKKPRPKASSPNRQGPQQCQFKKIMDLHNIKMCTFRNQNPAVETGKAECPKHSDLKNVLRYP</sequence>
<keyword evidence="3" id="KW-1185">Reference proteome</keyword>
<feature type="non-terminal residue" evidence="2">
    <location>
        <position position="1"/>
    </location>
</feature>
<dbReference type="AlphaFoldDB" id="A0AAD7ZIZ6"/>
<reference evidence="2" key="2">
    <citation type="submission" date="2023-05" db="EMBL/GenBank/DDBJ databases">
        <authorList>
            <person name="Fouks B."/>
        </authorList>
    </citation>
    <scope>NUCLEOTIDE SEQUENCE</scope>
    <source>
        <strain evidence="2">Stay&amp;Tobe</strain>
        <tissue evidence="2">Testes</tissue>
    </source>
</reference>
<feature type="non-terminal residue" evidence="2">
    <location>
        <position position="132"/>
    </location>
</feature>
<evidence type="ECO:0000256" key="1">
    <source>
        <dbReference type="SAM" id="MobiDB-lite"/>
    </source>
</evidence>
<name>A0AAD7ZIZ6_DIPPU</name>
<feature type="region of interest" description="Disordered" evidence="1">
    <location>
        <begin position="34"/>
        <end position="88"/>
    </location>
</feature>
<evidence type="ECO:0000313" key="2">
    <source>
        <dbReference type="EMBL" id="KAJ9581555.1"/>
    </source>
</evidence>
<feature type="compositionally biased region" description="Polar residues" evidence="1">
    <location>
        <begin position="34"/>
        <end position="44"/>
    </location>
</feature>
<feature type="compositionally biased region" description="Polar residues" evidence="1">
    <location>
        <begin position="79"/>
        <end position="88"/>
    </location>
</feature>
<dbReference type="EMBL" id="JASPKZ010007889">
    <property type="protein sequence ID" value="KAJ9581555.1"/>
    <property type="molecule type" value="Genomic_DNA"/>
</dbReference>
<comment type="caution">
    <text evidence="2">The sequence shown here is derived from an EMBL/GenBank/DDBJ whole genome shotgun (WGS) entry which is preliminary data.</text>
</comment>
<gene>
    <name evidence="2" type="ORF">L9F63_023263</name>
</gene>
<reference evidence="2" key="1">
    <citation type="journal article" date="2023" name="IScience">
        <title>Live-bearing cockroach genome reveals convergent evolutionary mechanisms linked to viviparity in insects and beyond.</title>
        <authorList>
            <person name="Fouks B."/>
            <person name="Harrison M.C."/>
            <person name="Mikhailova A.A."/>
            <person name="Marchal E."/>
            <person name="English S."/>
            <person name="Carruthers M."/>
            <person name="Jennings E.C."/>
            <person name="Chiamaka E.L."/>
            <person name="Frigard R.A."/>
            <person name="Pippel M."/>
            <person name="Attardo G.M."/>
            <person name="Benoit J.B."/>
            <person name="Bornberg-Bauer E."/>
            <person name="Tobe S.S."/>
        </authorList>
    </citation>
    <scope>NUCLEOTIDE SEQUENCE</scope>
    <source>
        <strain evidence="2">Stay&amp;Tobe</strain>
    </source>
</reference>
<dbReference type="Proteomes" id="UP001233999">
    <property type="component" value="Unassembled WGS sequence"/>
</dbReference>
<accession>A0AAD7ZIZ6</accession>
<evidence type="ECO:0000313" key="3">
    <source>
        <dbReference type="Proteomes" id="UP001233999"/>
    </source>
</evidence>
<organism evidence="2 3">
    <name type="scientific">Diploptera punctata</name>
    <name type="common">Pacific beetle cockroach</name>
    <dbReference type="NCBI Taxonomy" id="6984"/>
    <lineage>
        <taxon>Eukaryota</taxon>
        <taxon>Metazoa</taxon>
        <taxon>Ecdysozoa</taxon>
        <taxon>Arthropoda</taxon>
        <taxon>Hexapoda</taxon>
        <taxon>Insecta</taxon>
        <taxon>Pterygota</taxon>
        <taxon>Neoptera</taxon>
        <taxon>Polyneoptera</taxon>
        <taxon>Dictyoptera</taxon>
        <taxon>Blattodea</taxon>
        <taxon>Blaberoidea</taxon>
        <taxon>Blaberidae</taxon>
        <taxon>Diplopterinae</taxon>
        <taxon>Diploptera</taxon>
    </lineage>
</organism>
<proteinExistence type="predicted"/>
<protein>
    <submittedName>
        <fullName evidence="2">Uncharacterized protein</fullName>
    </submittedName>
</protein>